<dbReference type="GO" id="GO:0005615">
    <property type="term" value="C:extracellular space"/>
    <property type="evidence" value="ECO:0007669"/>
    <property type="project" value="TreeGrafter"/>
</dbReference>
<dbReference type="PANTHER" id="PTHR10900:SF77">
    <property type="entry name" value="FI19380P1"/>
    <property type="match status" value="1"/>
</dbReference>
<evidence type="ECO:0000313" key="4">
    <source>
        <dbReference type="Proteomes" id="UP000250796"/>
    </source>
</evidence>
<evidence type="ECO:0000259" key="2">
    <source>
        <dbReference type="PROSITE" id="PS50213"/>
    </source>
</evidence>
<dbReference type="SMART" id="SM00554">
    <property type="entry name" value="FAS1"/>
    <property type="match status" value="3"/>
</dbReference>
<dbReference type="InterPro" id="IPR000782">
    <property type="entry name" value="FAS1_domain"/>
</dbReference>
<keyword evidence="4" id="KW-1185">Reference proteome</keyword>
<dbReference type="InterPro" id="IPR036378">
    <property type="entry name" value="FAS1_dom_sf"/>
</dbReference>
<dbReference type="PANTHER" id="PTHR10900">
    <property type="entry name" value="PERIOSTIN-RELATED"/>
    <property type="match status" value="1"/>
</dbReference>
<dbReference type="KEGG" id="minf:MESINF_1660"/>
<feature type="chain" id="PRO_5031402885" evidence="1">
    <location>
        <begin position="20"/>
        <end position="425"/>
    </location>
</feature>
<feature type="domain" description="FAS1" evidence="2">
    <location>
        <begin position="293"/>
        <end position="422"/>
    </location>
</feature>
<dbReference type="Proteomes" id="UP000250796">
    <property type="component" value="Chromosome MESINF"/>
</dbReference>
<evidence type="ECO:0000256" key="1">
    <source>
        <dbReference type="SAM" id="SignalP"/>
    </source>
</evidence>
<dbReference type="FunFam" id="2.30.180.10:FF:000032">
    <property type="entry name" value="Fasciclin domain-containing protein, putative"/>
    <property type="match status" value="3"/>
</dbReference>
<dbReference type="Gene3D" id="2.30.180.10">
    <property type="entry name" value="FAS1 domain"/>
    <property type="match status" value="3"/>
</dbReference>
<keyword evidence="1" id="KW-0732">Signal</keyword>
<accession>A0A7Z7LFN0</accession>
<organism evidence="3 4">
    <name type="scientific">Mesotoga infera</name>
    <dbReference type="NCBI Taxonomy" id="1236046"/>
    <lineage>
        <taxon>Bacteria</taxon>
        <taxon>Thermotogati</taxon>
        <taxon>Thermotogota</taxon>
        <taxon>Thermotogae</taxon>
        <taxon>Kosmotogales</taxon>
        <taxon>Kosmotogaceae</taxon>
        <taxon>Mesotoga</taxon>
    </lineage>
</organism>
<dbReference type="RefSeq" id="WP_169699290.1">
    <property type="nucleotide sequence ID" value="NZ_LS974202.1"/>
</dbReference>
<dbReference type="SUPFAM" id="SSF82153">
    <property type="entry name" value="FAS1 domain"/>
    <property type="match status" value="3"/>
</dbReference>
<reference evidence="3 4" key="1">
    <citation type="submission" date="2017-01" db="EMBL/GenBank/DDBJ databases">
        <authorList>
            <person name="Erauso G."/>
        </authorList>
    </citation>
    <scope>NUCLEOTIDE SEQUENCE [LARGE SCALE GENOMIC DNA]</scope>
    <source>
        <strain evidence="3">MESINF1</strain>
    </source>
</reference>
<feature type="signal peptide" evidence="1">
    <location>
        <begin position="1"/>
        <end position="19"/>
    </location>
</feature>
<feature type="domain" description="FAS1" evidence="2">
    <location>
        <begin position="20"/>
        <end position="149"/>
    </location>
</feature>
<dbReference type="AlphaFoldDB" id="A0A7Z7LFN0"/>
<dbReference type="Pfam" id="PF02469">
    <property type="entry name" value="Fasciclin"/>
    <property type="match status" value="3"/>
</dbReference>
<gene>
    <name evidence="3" type="ORF">MESINF_1660</name>
</gene>
<name>A0A7Z7LFN0_9BACT</name>
<dbReference type="PROSITE" id="PS50213">
    <property type="entry name" value="FAS1"/>
    <property type="match status" value="3"/>
</dbReference>
<feature type="domain" description="FAS1" evidence="2">
    <location>
        <begin position="154"/>
        <end position="284"/>
    </location>
</feature>
<dbReference type="InterPro" id="IPR050904">
    <property type="entry name" value="Adhesion/Biosynth-related"/>
</dbReference>
<protein>
    <submittedName>
        <fullName evidence="3">Beta-Ig-H3/fasciclin</fullName>
    </submittedName>
</protein>
<proteinExistence type="predicted"/>
<dbReference type="EMBL" id="LS974202">
    <property type="protein sequence ID" value="SSC13104.1"/>
    <property type="molecule type" value="Genomic_DNA"/>
</dbReference>
<sequence>MKKTMILILFALVSLVAFSQKNIVDIAVESGNFKTLVAAIETAGLTDVLKGSGPFTVFAPTDEAFEKLPAGTIKDLLDNVSKLRSVLLYHVVSGEYSSESLVLYPAIQTLHGQSLAIDTRGGLKIDGAAVTVKDIKASNGVIHIIDTVMIPREEANLVQVARDSGILETLVLALEKSSLVDTLKSGGPYTLFAPSDIAFARVPAETREALFNEPQWLKAVLLYHVVQGEYMMADLINENGLRSLHGELLNVKINEAGFGIDNTIITIGDIDTGNGVIHVIDHVMIPREWRSGLPSIVEAAEQAGQFKTLLTALKTAGLGEALSDGGLLTVFAPTDEAFAKLGQETIDGLLKDTEKLKSILTYHVIGGEYLFSELKIAQSLFTLNGKPVKINLDGTLTINNVNIISRDILTRNGVIHVIDAVLIPR</sequence>
<evidence type="ECO:0000313" key="3">
    <source>
        <dbReference type="EMBL" id="SSC13104.1"/>
    </source>
</evidence>